<dbReference type="KEGG" id="eke:EK0264_00530"/>
<dbReference type="PROSITE" id="PS51462">
    <property type="entry name" value="NUDIX"/>
    <property type="match status" value="1"/>
</dbReference>
<dbReference type="GO" id="GO:0006753">
    <property type="term" value="P:nucleoside phosphate metabolic process"/>
    <property type="evidence" value="ECO:0007669"/>
    <property type="project" value="TreeGrafter"/>
</dbReference>
<dbReference type="GO" id="GO:0005829">
    <property type="term" value="C:cytosol"/>
    <property type="evidence" value="ECO:0007669"/>
    <property type="project" value="TreeGrafter"/>
</dbReference>
<proteinExistence type="predicted"/>
<accession>A0A7L4YHW8</accession>
<dbReference type="SUPFAM" id="SSF55811">
    <property type="entry name" value="Nudix"/>
    <property type="match status" value="1"/>
</dbReference>
<dbReference type="GO" id="GO:0019693">
    <property type="term" value="P:ribose phosphate metabolic process"/>
    <property type="evidence" value="ECO:0007669"/>
    <property type="project" value="TreeGrafter"/>
</dbReference>
<dbReference type="GO" id="GO:0016787">
    <property type="term" value="F:hydrolase activity"/>
    <property type="evidence" value="ECO:0007669"/>
    <property type="project" value="UniProtKB-KW"/>
</dbReference>
<dbReference type="Proteomes" id="UP000463857">
    <property type="component" value="Chromosome"/>
</dbReference>
<dbReference type="RefSeq" id="WP_159541910.1">
    <property type="nucleotide sequence ID" value="NZ_CP047156.1"/>
</dbReference>
<keyword evidence="4" id="KW-1185">Reference proteome</keyword>
<dbReference type="PANTHER" id="PTHR11839:SF31">
    <property type="entry name" value="ADP-RIBOSE PYROPHOSPHATASE"/>
    <property type="match status" value="1"/>
</dbReference>
<dbReference type="OrthoDB" id="9806150at2"/>
<feature type="domain" description="Nudix hydrolase" evidence="2">
    <location>
        <begin position="55"/>
        <end position="188"/>
    </location>
</feature>
<dbReference type="Pfam" id="PF00293">
    <property type="entry name" value="NUDIX"/>
    <property type="match status" value="1"/>
</dbReference>
<dbReference type="InParanoid" id="A0A7L4YHW8"/>
<evidence type="ECO:0000259" key="2">
    <source>
        <dbReference type="PROSITE" id="PS51462"/>
    </source>
</evidence>
<gene>
    <name evidence="3" type="ORF">EK0264_00530</name>
</gene>
<dbReference type="InterPro" id="IPR000086">
    <property type="entry name" value="NUDIX_hydrolase_dom"/>
</dbReference>
<dbReference type="PANTHER" id="PTHR11839">
    <property type="entry name" value="UDP/ADP-SUGAR PYROPHOSPHATASE"/>
    <property type="match status" value="1"/>
</dbReference>
<dbReference type="EMBL" id="CP047156">
    <property type="protein sequence ID" value="QHB98929.1"/>
    <property type="molecule type" value="Genomic_DNA"/>
</dbReference>
<reference evidence="3 4" key="1">
    <citation type="journal article" date="2018" name="Int. J. Syst. Evol. Microbiol.">
        <title>Epidermidibacterium keratini gen. nov., sp. nov., a member of the family Sporichthyaceae, isolated from keratin epidermis.</title>
        <authorList>
            <person name="Lee D.G."/>
            <person name="Trujillo M.E."/>
            <person name="Kang S."/>
            <person name="Nam J.J."/>
            <person name="Kim Y.J."/>
        </authorList>
    </citation>
    <scope>NUCLEOTIDE SEQUENCE [LARGE SCALE GENOMIC DNA]</scope>
    <source>
        <strain evidence="3 4">EPI-7</strain>
    </source>
</reference>
<organism evidence="3 4">
    <name type="scientific">Epidermidibacterium keratini</name>
    <dbReference type="NCBI Taxonomy" id="1891644"/>
    <lineage>
        <taxon>Bacteria</taxon>
        <taxon>Bacillati</taxon>
        <taxon>Actinomycetota</taxon>
        <taxon>Actinomycetes</taxon>
        <taxon>Sporichthyales</taxon>
        <taxon>Sporichthyaceae</taxon>
        <taxon>Epidermidibacterium</taxon>
    </lineage>
</organism>
<name>A0A7L4YHW8_9ACTN</name>
<evidence type="ECO:0000313" key="3">
    <source>
        <dbReference type="EMBL" id="QHB98929.1"/>
    </source>
</evidence>
<dbReference type="FunCoup" id="A0A7L4YHW8">
    <property type="interactions" value="4"/>
</dbReference>
<evidence type="ECO:0000256" key="1">
    <source>
        <dbReference type="ARBA" id="ARBA00022801"/>
    </source>
</evidence>
<dbReference type="AlphaFoldDB" id="A0A7L4YHW8"/>
<protein>
    <submittedName>
        <fullName evidence="3">NUDIX domain-containing protein</fullName>
    </submittedName>
</protein>
<dbReference type="Gene3D" id="3.90.79.10">
    <property type="entry name" value="Nucleoside Triphosphate Pyrophosphohydrolase"/>
    <property type="match status" value="1"/>
</dbReference>
<sequence length="205" mass="22319">MSEAPVDDTKTLPVRSADGYRVRSSEQKYDGPIFSVRRDEVEFPDGLATSRDVVAHGGAVAVLALDEQQRVVLIEQYRHPIAAFLWELPAGLLDVDGEPPVEAARRELVEEVGLAADDWYELVEVVAAPGFAAETVRIFLAEGLHEADHGDFVREYEEADLVVRRVPFDDAVRAVLDGSIRNSAAVAGILAAAQVIGDRSKLRSA</sequence>
<evidence type="ECO:0000313" key="4">
    <source>
        <dbReference type="Proteomes" id="UP000463857"/>
    </source>
</evidence>
<keyword evidence="1" id="KW-0378">Hydrolase</keyword>
<dbReference type="InterPro" id="IPR015797">
    <property type="entry name" value="NUDIX_hydrolase-like_dom_sf"/>
</dbReference>